<sequence>MLKYYSQLGFQDELLSFFKRIYCRIKLDASLYPLVIKSSGKDGILFHAHILKLGHQSDPYIRNVILDMYAKHSLIENARKLFDEMTERSLADWNSMICGYWKCGNETEACSLFSMTPERNVITWTAMVTGFSKIKELDSARKYFDDMPVKNIVSWNAIISGYAQNGFVEEALKLFNHMIRLGVQPNETTWATVISSCSSCGDPCRAESFVKLLDKRKIKMNYFVKTALLDMNAKCGNLEAARGIFNELGVSRNSSTWNAMISAYTRVGDLLSARDLFDKMPERDAVSWNTMISGYAQNGQSAMAIELFKEMIDAKDSQPDEVTMVSIISACGHLGALELGTWIVNFISEYRIELTISGYNALIFMYSKCGNMKEAQRIFQEMETRDVVSYNSLIGGFAAHGEGNEAIKLLLSMKEEGVDPDHVTYIGVLTACSHAGLVEEGSTSNVTRGFPSSKKAYSRESQLLNWKHLPTWILSAKFRYELKGEFWSKIYINNALSRRDGYIISKLTIVFGKEKLQNGSQEGK</sequence>
<name>B9S049_RICCO</name>
<dbReference type="Gene3D" id="1.25.40.10">
    <property type="entry name" value="Tetratricopeptide repeat domain"/>
    <property type="match status" value="4"/>
</dbReference>
<feature type="repeat" description="PPR" evidence="2">
    <location>
        <begin position="386"/>
        <end position="420"/>
    </location>
</feature>
<dbReference type="EMBL" id="EQ973836">
    <property type="protein sequence ID" value="EEF42985.1"/>
    <property type="molecule type" value="Genomic_DNA"/>
</dbReference>
<keyword evidence="1" id="KW-0677">Repeat</keyword>
<keyword evidence="4" id="KW-1185">Reference proteome</keyword>
<dbReference type="Pfam" id="PF13812">
    <property type="entry name" value="PPR_3"/>
    <property type="match status" value="1"/>
</dbReference>
<dbReference type="Pfam" id="PF01535">
    <property type="entry name" value="PPR"/>
    <property type="match status" value="4"/>
</dbReference>
<dbReference type="GO" id="GO:0099402">
    <property type="term" value="P:plant organ development"/>
    <property type="evidence" value="ECO:0007669"/>
    <property type="project" value="UniProtKB-ARBA"/>
</dbReference>
<evidence type="ECO:0000313" key="3">
    <source>
        <dbReference type="EMBL" id="EEF42985.1"/>
    </source>
</evidence>
<dbReference type="FunFam" id="1.25.40.10:FF:000348">
    <property type="entry name" value="Pentatricopeptide repeat-containing protein chloroplastic"/>
    <property type="match status" value="1"/>
</dbReference>
<feature type="repeat" description="PPR" evidence="2">
    <location>
        <begin position="253"/>
        <end position="287"/>
    </location>
</feature>
<dbReference type="Pfam" id="PF13041">
    <property type="entry name" value="PPR_2"/>
    <property type="match status" value="3"/>
</dbReference>
<dbReference type="AlphaFoldDB" id="B9S049"/>
<proteinExistence type="predicted"/>
<dbReference type="GO" id="GO:0009451">
    <property type="term" value="P:RNA modification"/>
    <property type="evidence" value="ECO:0000318"/>
    <property type="project" value="GO_Central"/>
</dbReference>
<protein>
    <submittedName>
        <fullName evidence="3">Pentatricopeptide repeat-containing protein, putative</fullName>
    </submittedName>
</protein>
<dbReference type="Proteomes" id="UP000008311">
    <property type="component" value="Unassembled WGS sequence"/>
</dbReference>
<dbReference type="InterPro" id="IPR011990">
    <property type="entry name" value="TPR-like_helical_dom_sf"/>
</dbReference>
<feature type="repeat" description="PPR" evidence="2">
    <location>
        <begin position="355"/>
        <end position="385"/>
    </location>
</feature>
<evidence type="ECO:0000313" key="4">
    <source>
        <dbReference type="Proteomes" id="UP000008311"/>
    </source>
</evidence>
<accession>B9S049</accession>
<dbReference type="PANTHER" id="PTHR47926:SF373">
    <property type="entry name" value="TETRATRICOPEPTIDE-LIKE HELICAL DOMAIN SUPERFAMILY, DYW DOMAIN-CONTAINING PROTEIN"/>
    <property type="match status" value="1"/>
</dbReference>
<dbReference type="FunFam" id="1.25.40.10:FF:000158">
    <property type="entry name" value="pentatricopeptide repeat-containing protein At2g33680"/>
    <property type="match status" value="1"/>
</dbReference>
<dbReference type="GO" id="GO:0003723">
    <property type="term" value="F:RNA binding"/>
    <property type="evidence" value="ECO:0007669"/>
    <property type="project" value="InterPro"/>
</dbReference>
<dbReference type="InterPro" id="IPR002885">
    <property type="entry name" value="PPR_rpt"/>
</dbReference>
<dbReference type="FunFam" id="1.25.40.10:FF:000596">
    <property type="entry name" value="Pentatricopeptide repeat-containing protein, mitochondrial"/>
    <property type="match status" value="1"/>
</dbReference>
<reference evidence="4" key="1">
    <citation type="journal article" date="2010" name="Nat. Biotechnol.">
        <title>Draft genome sequence of the oilseed species Ricinus communis.</title>
        <authorList>
            <person name="Chan A.P."/>
            <person name="Crabtree J."/>
            <person name="Zhao Q."/>
            <person name="Lorenzi H."/>
            <person name="Orvis J."/>
            <person name="Puiu D."/>
            <person name="Melake-Berhan A."/>
            <person name="Jones K.M."/>
            <person name="Redman J."/>
            <person name="Chen G."/>
            <person name="Cahoon E.B."/>
            <person name="Gedil M."/>
            <person name="Stanke M."/>
            <person name="Haas B.J."/>
            <person name="Wortman J.R."/>
            <person name="Fraser-Liggett C.M."/>
            <person name="Ravel J."/>
            <person name="Rabinowicz P.D."/>
        </authorList>
    </citation>
    <scope>NUCLEOTIDE SEQUENCE [LARGE SCALE GENOMIC DNA]</scope>
    <source>
        <strain evidence="4">cv. Hale</strain>
    </source>
</reference>
<feature type="repeat" description="PPR" evidence="2">
    <location>
        <begin position="58"/>
        <end position="92"/>
    </location>
</feature>
<dbReference type="PROSITE" id="PS51375">
    <property type="entry name" value="PPR"/>
    <property type="match status" value="6"/>
</dbReference>
<dbReference type="SUPFAM" id="SSF48452">
    <property type="entry name" value="TPR-like"/>
    <property type="match status" value="1"/>
</dbReference>
<feature type="repeat" description="PPR" evidence="2">
    <location>
        <begin position="151"/>
        <end position="185"/>
    </location>
</feature>
<organism evidence="3 4">
    <name type="scientific">Ricinus communis</name>
    <name type="common">Castor bean</name>
    <dbReference type="NCBI Taxonomy" id="3988"/>
    <lineage>
        <taxon>Eukaryota</taxon>
        <taxon>Viridiplantae</taxon>
        <taxon>Streptophyta</taxon>
        <taxon>Embryophyta</taxon>
        <taxon>Tracheophyta</taxon>
        <taxon>Spermatophyta</taxon>
        <taxon>Magnoliopsida</taxon>
        <taxon>eudicotyledons</taxon>
        <taxon>Gunneridae</taxon>
        <taxon>Pentapetalae</taxon>
        <taxon>rosids</taxon>
        <taxon>fabids</taxon>
        <taxon>Malpighiales</taxon>
        <taxon>Euphorbiaceae</taxon>
        <taxon>Acalyphoideae</taxon>
        <taxon>Acalypheae</taxon>
        <taxon>Ricinus</taxon>
    </lineage>
</organism>
<evidence type="ECO:0000256" key="2">
    <source>
        <dbReference type="PROSITE-ProRule" id="PRU00708"/>
    </source>
</evidence>
<dbReference type="PANTHER" id="PTHR47926">
    <property type="entry name" value="PENTATRICOPEPTIDE REPEAT-CONTAINING PROTEIN"/>
    <property type="match status" value="1"/>
</dbReference>
<evidence type="ECO:0000256" key="1">
    <source>
        <dbReference type="ARBA" id="ARBA00022737"/>
    </source>
</evidence>
<dbReference type="InParanoid" id="B9S049"/>
<dbReference type="NCBIfam" id="TIGR00756">
    <property type="entry name" value="PPR"/>
    <property type="match status" value="7"/>
</dbReference>
<gene>
    <name evidence="3" type="ORF">RCOM_1298330</name>
</gene>
<dbReference type="FunCoup" id="B9S049">
    <property type="interactions" value="19"/>
</dbReference>
<feature type="repeat" description="PPR" evidence="2">
    <location>
        <begin position="120"/>
        <end position="150"/>
    </location>
</feature>
<dbReference type="InterPro" id="IPR046960">
    <property type="entry name" value="PPR_At4g14850-like_plant"/>
</dbReference>
<dbReference type="eggNOG" id="KOG4197">
    <property type="taxonomic scope" value="Eukaryota"/>
</dbReference>